<dbReference type="Proteomes" id="UP000604661">
    <property type="component" value="Unassembled WGS sequence"/>
</dbReference>
<feature type="signal peptide" evidence="1">
    <location>
        <begin position="1"/>
        <end position="25"/>
    </location>
</feature>
<dbReference type="InterPro" id="IPR002557">
    <property type="entry name" value="Chitin-bd_dom"/>
</dbReference>
<keyword evidence="1" id="KW-0732">Signal</keyword>
<accession>A0ABR8F7J4</accession>
<evidence type="ECO:0000259" key="2">
    <source>
        <dbReference type="PROSITE" id="PS50940"/>
    </source>
</evidence>
<keyword evidence="4" id="KW-1185">Reference proteome</keyword>
<dbReference type="Gene3D" id="2.170.140.10">
    <property type="entry name" value="Chitin binding domain"/>
    <property type="match status" value="1"/>
</dbReference>
<comment type="caution">
    <text evidence="3">The sequence shown here is derived from an EMBL/GenBank/DDBJ whole genome shotgun (WGS) entry which is preliminary data.</text>
</comment>
<feature type="chain" id="PRO_5045164802" description="Chitin-binding type-2 domain-containing protein" evidence="1">
    <location>
        <begin position="26"/>
        <end position="99"/>
    </location>
</feature>
<gene>
    <name evidence="3" type="ORF">H6G95_35325</name>
</gene>
<dbReference type="SUPFAM" id="SSF57625">
    <property type="entry name" value="Invertebrate chitin-binding proteins"/>
    <property type="match status" value="1"/>
</dbReference>
<organism evidence="3 4">
    <name type="scientific">Nostoc linckia FACHB-391</name>
    <dbReference type="NCBI Taxonomy" id="2692906"/>
    <lineage>
        <taxon>Bacteria</taxon>
        <taxon>Bacillati</taxon>
        <taxon>Cyanobacteriota</taxon>
        <taxon>Cyanophyceae</taxon>
        <taxon>Nostocales</taxon>
        <taxon>Nostocaceae</taxon>
        <taxon>Nostoc</taxon>
    </lineage>
</organism>
<evidence type="ECO:0000313" key="3">
    <source>
        <dbReference type="EMBL" id="MBD2565742.1"/>
    </source>
</evidence>
<reference evidence="3 4" key="1">
    <citation type="journal article" date="2020" name="ISME J.">
        <title>Comparative genomics reveals insights into cyanobacterial evolution and habitat adaptation.</title>
        <authorList>
            <person name="Chen M.Y."/>
            <person name="Teng W.K."/>
            <person name="Zhao L."/>
            <person name="Hu C.X."/>
            <person name="Zhou Y.K."/>
            <person name="Han B.P."/>
            <person name="Song L.R."/>
            <person name="Shu W.S."/>
        </authorList>
    </citation>
    <scope>NUCLEOTIDE SEQUENCE [LARGE SCALE GENOMIC DNA]</scope>
    <source>
        <strain evidence="3 4">FACHB-391</strain>
    </source>
</reference>
<dbReference type="InterPro" id="IPR036508">
    <property type="entry name" value="Chitin-bd_dom_sf"/>
</dbReference>
<feature type="domain" description="Chitin-binding type-2" evidence="2">
    <location>
        <begin position="38"/>
        <end position="95"/>
    </location>
</feature>
<sequence>MKKLLICAFIAIVLSIGLLTTSAKIAIANADTLAVVSDYPCGPAEVDNLYPNPADPHTFYQCAPDGIKLIQCPTGLFFDVDANRCEWGSPATVETEDEA</sequence>
<proteinExistence type="predicted"/>
<evidence type="ECO:0000256" key="1">
    <source>
        <dbReference type="SAM" id="SignalP"/>
    </source>
</evidence>
<protein>
    <recommendedName>
        <fullName evidence="2">Chitin-binding type-2 domain-containing protein</fullName>
    </recommendedName>
</protein>
<dbReference type="SMART" id="SM00494">
    <property type="entry name" value="ChtBD2"/>
    <property type="match status" value="1"/>
</dbReference>
<dbReference type="EMBL" id="JACJTE010000107">
    <property type="protein sequence ID" value="MBD2565742.1"/>
    <property type="molecule type" value="Genomic_DNA"/>
</dbReference>
<dbReference type="PROSITE" id="PS50940">
    <property type="entry name" value="CHIT_BIND_II"/>
    <property type="match status" value="1"/>
</dbReference>
<name>A0ABR8F7J4_NOSLI</name>
<dbReference type="RefSeq" id="WP_190901173.1">
    <property type="nucleotide sequence ID" value="NZ_JACJTE010000107.1"/>
</dbReference>
<evidence type="ECO:0000313" key="4">
    <source>
        <dbReference type="Proteomes" id="UP000604661"/>
    </source>
</evidence>
<dbReference type="Pfam" id="PF01607">
    <property type="entry name" value="CBM_14"/>
    <property type="match status" value="1"/>
</dbReference>